<feature type="transmembrane region" description="Helical" evidence="1">
    <location>
        <begin position="6"/>
        <end position="24"/>
    </location>
</feature>
<dbReference type="EMBL" id="QGQD01000043">
    <property type="protein sequence ID" value="TLD01088.1"/>
    <property type="molecule type" value="Genomic_DNA"/>
</dbReference>
<keyword evidence="1" id="KW-0472">Membrane</keyword>
<protein>
    <recommendedName>
        <fullName evidence="4">DUF5673 domain-containing protein</fullName>
    </recommendedName>
</protein>
<reference evidence="2 3" key="1">
    <citation type="journal article" date="2019" name="Anaerobe">
        <title>Detection of Robinsoniella peoriensis in multiple bone samples of a trauma patient.</title>
        <authorList>
            <person name="Schrottner P."/>
            <person name="Hartwich K."/>
            <person name="Bunk B."/>
            <person name="Schober I."/>
            <person name="Helbig S."/>
            <person name="Rudolph W.W."/>
            <person name="Gunzer F."/>
        </authorList>
    </citation>
    <scope>NUCLEOTIDE SEQUENCE [LARGE SCALE GENOMIC DNA]</scope>
    <source>
        <strain evidence="2 3">DSM 106044</strain>
    </source>
</reference>
<dbReference type="AlphaFoldDB" id="A0A4V6YR43"/>
<dbReference type="OrthoDB" id="2053978at2"/>
<keyword evidence="1" id="KW-1133">Transmembrane helix</keyword>
<keyword evidence="1" id="KW-0812">Transmembrane</keyword>
<keyword evidence="3" id="KW-1185">Reference proteome</keyword>
<organism evidence="2 3">
    <name type="scientific">Robinsoniella peoriensis</name>
    <dbReference type="NCBI Taxonomy" id="180332"/>
    <lineage>
        <taxon>Bacteria</taxon>
        <taxon>Bacillati</taxon>
        <taxon>Bacillota</taxon>
        <taxon>Clostridia</taxon>
        <taxon>Lachnospirales</taxon>
        <taxon>Lachnospiraceae</taxon>
        <taxon>Robinsoniella</taxon>
    </lineage>
</organism>
<dbReference type="STRING" id="180332.GCA_000797495_04815"/>
<proteinExistence type="predicted"/>
<evidence type="ECO:0008006" key="4">
    <source>
        <dbReference type="Google" id="ProtNLM"/>
    </source>
</evidence>
<dbReference type="Proteomes" id="UP000306509">
    <property type="component" value="Unassembled WGS sequence"/>
</dbReference>
<evidence type="ECO:0000256" key="1">
    <source>
        <dbReference type="SAM" id="Phobius"/>
    </source>
</evidence>
<sequence length="164" mass="19050">MIILNYAVCVLLIGCLIGEAYFIIRRNKTIVKKGKDDFFTYALVMFFALLIFPITTANSMIEDFRNILVLVTLFASAGIKRGLSENGVEKICYTIPWNQIKEIRIDSFQYSKMQIICVTQKRKYKLLFSKYQLKDILRELEKHVSNIYIQSSLDDVLKMKKAKA</sequence>
<dbReference type="RefSeq" id="WP_047834844.1">
    <property type="nucleotide sequence ID" value="NZ_CABMJZ010000020.1"/>
</dbReference>
<comment type="caution">
    <text evidence="2">The sequence shown here is derived from an EMBL/GenBank/DDBJ whole genome shotgun (WGS) entry which is preliminary data.</text>
</comment>
<name>A0A4V6YR43_9FIRM</name>
<evidence type="ECO:0000313" key="3">
    <source>
        <dbReference type="Proteomes" id="UP000306509"/>
    </source>
</evidence>
<gene>
    <name evidence="2" type="ORF">DSM106044_01878</name>
</gene>
<feature type="transmembrane region" description="Helical" evidence="1">
    <location>
        <begin position="36"/>
        <end position="55"/>
    </location>
</feature>
<accession>A0A4V6YR43</accession>
<evidence type="ECO:0000313" key="2">
    <source>
        <dbReference type="EMBL" id="TLD01088.1"/>
    </source>
</evidence>